<feature type="transmembrane region" description="Helical" evidence="15">
    <location>
        <begin position="243"/>
        <end position="262"/>
    </location>
</feature>
<dbReference type="PIRSF" id="PIRSF006603">
    <property type="entry name" value="DinF"/>
    <property type="match status" value="1"/>
</dbReference>
<feature type="transmembrane region" description="Helical" evidence="15">
    <location>
        <begin position="268"/>
        <end position="288"/>
    </location>
</feature>
<evidence type="ECO:0000256" key="12">
    <source>
        <dbReference type="ARBA" id="ARBA00023136"/>
    </source>
</evidence>
<comment type="similarity">
    <text evidence="3">Belongs to the multi antimicrobial extrusion (MATE) (TC 2.A.66.1) family. MepA subfamily.</text>
</comment>
<evidence type="ECO:0000256" key="11">
    <source>
        <dbReference type="ARBA" id="ARBA00023065"/>
    </source>
</evidence>
<feature type="transmembrane region" description="Helical" evidence="15">
    <location>
        <begin position="25"/>
        <end position="46"/>
    </location>
</feature>
<evidence type="ECO:0000256" key="7">
    <source>
        <dbReference type="ARBA" id="ARBA00022449"/>
    </source>
</evidence>
<evidence type="ECO:0000256" key="5">
    <source>
        <dbReference type="ARBA" id="ARBA00022106"/>
    </source>
</evidence>
<dbReference type="PANTHER" id="PTHR43298">
    <property type="entry name" value="MULTIDRUG RESISTANCE PROTEIN NORM-RELATED"/>
    <property type="match status" value="1"/>
</dbReference>
<comment type="caution">
    <text evidence="16">The sequence shown here is derived from an EMBL/GenBank/DDBJ whole genome shotgun (WGS) entry which is preliminary data.</text>
</comment>
<keyword evidence="9 15" id="KW-0812">Transmembrane</keyword>
<feature type="transmembrane region" description="Helical" evidence="15">
    <location>
        <begin position="146"/>
        <end position="167"/>
    </location>
</feature>
<accession>A0A1Q6SIR1</accession>
<dbReference type="EMBL" id="QRID01000007">
    <property type="protein sequence ID" value="RHG28579.1"/>
    <property type="molecule type" value="Genomic_DNA"/>
</dbReference>
<evidence type="ECO:0000256" key="15">
    <source>
        <dbReference type="SAM" id="Phobius"/>
    </source>
</evidence>
<dbReference type="InterPro" id="IPR002528">
    <property type="entry name" value="MATE_fam"/>
</dbReference>
<feature type="transmembrane region" description="Helical" evidence="15">
    <location>
        <begin position="395"/>
        <end position="414"/>
    </location>
</feature>
<evidence type="ECO:0000313" key="17">
    <source>
        <dbReference type="Proteomes" id="UP000284051"/>
    </source>
</evidence>
<evidence type="ECO:0000256" key="2">
    <source>
        <dbReference type="ARBA" id="ARBA00004651"/>
    </source>
</evidence>
<dbReference type="GO" id="GO:0015297">
    <property type="term" value="F:antiporter activity"/>
    <property type="evidence" value="ECO:0007669"/>
    <property type="project" value="UniProtKB-KW"/>
</dbReference>
<protein>
    <recommendedName>
        <fullName evidence="5">Multidrug export protein MepA</fullName>
    </recommendedName>
    <alternativeName>
        <fullName evidence="14">Multidrug-efflux transporter</fullName>
    </alternativeName>
    <alternativeName>
        <fullName evidence="4">Probable multidrug resistance protein NorM</fullName>
    </alternativeName>
</protein>
<keyword evidence="7" id="KW-0050">Antiport</keyword>
<dbReference type="PANTHER" id="PTHR43298:SF2">
    <property type="entry name" value="FMN_FAD EXPORTER YEEO-RELATED"/>
    <property type="match status" value="1"/>
</dbReference>
<dbReference type="InterPro" id="IPR045070">
    <property type="entry name" value="MATE_MepA-like"/>
</dbReference>
<dbReference type="AlphaFoldDB" id="A0A1Q6SIR1"/>
<keyword evidence="12 15" id="KW-0472">Membrane</keyword>
<evidence type="ECO:0000256" key="13">
    <source>
        <dbReference type="ARBA" id="ARBA00023251"/>
    </source>
</evidence>
<sequence>MKNHRKKGEKMNENELMSSLPVPKAVAKMAIPSVISSLVTVVYNMADTFFVGQTGDPLQVAAVSLTNPIFILFMAFANMFGMGGSAAASMAMGEKNEKRMKQVSAFVTYASLIVGVALAVILMVFMTPVLNMFGANEQTFLYAKGYTFHIAYGAPFIIWSAAASFVVRAEGASKEAMIGSMIGTVANIVLDPVLISGMGMGAAGAAVATTIGNILASIYYLWYFLKKSKCFSISIKYFTCKDGILSGVCVTGLPTAVFSMLMSVSTIVLNQILVAYGNAPVAAIGIVFKANMFITFLQMGLANGVQPLLGYNYGSGDHKRFVSVERYTKKCCVIVGILATALFFVLREPIIRLFISDGEVVYYGVKMLIAYMLSGPVIGLLFVNMNCMQSVGNSFPATILSVMRQGLLLIPLLYLLNACMGLNGVIYGQALTDYAAVILSAVLWRRIRRRIERR</sequence>
<feature type="transmembrane region" description="Helical" evidence="15">
    <location>
        <begin position="176"/>
        <end position="195"/>
    </location>
</feature>
<evidence type="ECO:0000256" key="9">
    <source>
        <dbReference type="ARBA" id="ARBA00022692"/>
    </source>
</evidence>
<evidence type="ECO:0000256" key="10">
    <source>
        <dbReference type="ARBA" id="ARBA00022989"/>
    </source>
</evidence>
<gene>
    <name evidence="16" type="ORF">DW264_08990</name>
</gene>
<feature type="transmembrane region" description="Helical" evidence="15">
    <location>
        <begin position="201"/>
        <end position="222"/>
    </location>
</feature>
<keyword evidence="8" id="KW-1003">Cell membrane</keyword>
<keyword evidence="6" id="KW-0813">Transport</keyword>
<dbReference type="Pfam" id="PF01554">
    <property type="entry name" value="MatE"/>
    <property type="match status" value="2"/>
</dbReference>
<name>A0A1Q6SIR1_9FIRM</name>
<evidence type="ECO:0000256" key="14">
    <source>
        <dbReference type="ARBA" id="ARBA00031636"/>
    </source>
</evidence>
<keyword evidence="10 15" id="KW-1133">Transmembrane helix</keyword>
<reference evidence="16 17" key="1">
    <citation type="submission" date="2018-08" db="EMBL/GenBank/DDBJ databases">
        <title>A genome reference for cultivated species of the human gut microbiota.</title>
        <authorList>
            <person name="Zou Y."/>
            <person name="Xue W."/>
            <person name="Luo G."/>
        </authorList>
    </citation>
    <scope>NUCLEOTIDE SEQUENCE [LARGE SCALE GENOMIC DNA]</scope>
    <source>
        <strain evidence="16 17">AM22-21LB</strain>
    </source>
</reference>
<dbReference type="GO" id="GO:0006811">
    <property type="term" value="P:monoatomic ion transport"/>
    <property type="evidence" value="ECO:0007669"/>
    <property type="project" value="UniProtKB-KW"/>
</dbReference>
<evidence type="ECO:0000256" key="8">
    <source>
        <dbReference type="ARBA" id="ARBA00022475"/>
    </source>
</evidence>
<feature type="transmembrane region" description="Helical" evidence="15">
    <location>
        <begin position="103"/>
        <end position="126"/>
    </location>
</feature>
<evidence type="ECO:0000256" key="1">
    <source>
        <dbReference type="ARBA" id="ARBA00003408"/>
    </source>
</evidence>
<dbReference type="GO" id="GO:0042910">
    <property type="term" value="F:xenobiotic transmembrane transporter activity"/>
    <property type="evidence" value="ECO:0007669"/>
    <property type="project" value="InterPro"/>
</dbReference>
<dbReference type="GO" id="GO:0046677">
    <property type="term" value="P:response to antibiotic"/>
    <property type="evidence" value="ECO:0007669"/>
    <property type="project" value="UniProtKB-KW"/>
</dbReference>
<dbReference type="InterPro" id="IPR050222">
    <property type="entry name" value="MATE_MdtK"/>
</dbReference>
<feature type="transmembrane region" description="Helical" evidence="15">
    <location>
        <begin position="331"/>
        <end position="355"/>
    </location>
</feature>
<dbReference type="InterPro" id="IPR048279">
    <property type="entry name" value="MdtK-like"/>
</dbReference>
<dbReference type="Proteomes" id="UP000284051">
    <property type="component" value="Unassembled WGS sequence"/>
</dbReference>
<evidence type="ECO:0000256" key="4">
    <source>
        <dbReference type="ARBA" id="ARBA00020268"/>
    </source>
</evidence>
<evidence type="ECO:0000256" key="6">
    <source>
        <dbReference type="ARBA" id="ARBA00022448"/>
    </source>
</evidence>
<evidence type="ECO:0000313" key="16">
    <source>
        <dbReference type="EMBL" id="RHG28579.1"/>
    </source>
</evidence>
<keyword evidence="11" id="KW-0406">Ion transport</keyword>
<keyword evidence="13" id="KW-0046">Antibiotic resistance</keyword>
<organism evidence="16 17">
    <name type="scientific">Roseburia intestinalis</name>
    <dbReference type="NCBI Taxonomy" id="166486"/>
    <lineage>
        <taxon>Bacteria</taxon>
        <taxon>Bacillati</taxon>
        <taxon>Bacillota</taxon>
        <taxon>Clostridia</taxon>
        <taxon>Lachnospirales</taxon>
        <taxon>Lachnospiraceae</taxon>
        <taxon>Roseburia</taxon>
    </lineage>
</organism>
<dbReference type="NCBIfam" id="TIGR00797">
    <property type="entry name" value="matE"/>
    <property type="match status" value="1"/>
</dbReference>
<dbReference type="GO" id="GO:0005886">
    <property type="term" value="C:plasma membrane"/>
    <property type="evidence" value="ECO:0007669"/>
    <property type="project" value="UniProtKB-SubCell"/>
</dbReference>
<evidence type="ECO:0000256" key="3">
    <source>
        <dbReference type="ARBA" id="ARBA00008417"/>
    </source>
</evidence>
<dbReference type="CDD" id="cd13143">
    <property type="entry name" value="MATE_MepA_like"/>
    <property type="match status" value="1"/>
</dbReference>
<feature type="transmembrane region" description="Helical" evidence="15">
    <location>
        <begin position="426"/>
        <end position="444"/>
    </location>
</feature>
<proteinExistence type="inferred from homology"/>
<feature type="transmembrane region" description="Helical" evidence="15">
    <location>
        <begin position="361"/>
        <end position="383"/>
    </location>
</feature>
<feature type="transmembrane region" description="Helical" evidence="15">
    <location>
        <begin position="58"/>
        <end position="82"/>
    </location>
</feature>
<comment type="subcellular location">
    <subcellularLocation>
        <location evidence="2">Cell membrane</location>
        <topology evidence="2">Multi-pass membrane protein</topology>
    </subcellularLocation>
</comment>
<comment type="function">
    <text evidence="1">Multidrug efflux pump.</text>
</comment>